<organism evidence="1 2">
    <name type="scientific">Actinoplanes aureus</name>
    <dbReference type="NCBI Taxonomy" id="2792083"/>
    <lineage>
        <taxon>Bacteria</taxon>
        <taxon>Bacillati</taxon>
        <taxon>Actinomycetota</taxon>
        <taxon>Actinomycetes</taxon>
        <taxon>Micromonosporales</taxon>
        <taxon>Micromonosporaceae</taxon>
        <taxon>Actinoplanes</taxon>
    </lineage>
</organism>
<accession>A0A931CBV7</accession>
<sequence length="63" mass="6442">MPTPDCGTAVYASRGLADAPDGVRGKSPPVTAHHHPDLIGLDFTVNAAAVGTRWCGEFAPLVG</sequence>
<evidence type="ECO:0000313" key="2">
    <source>
        <dbReference type="Proteomes" id="UP000598146"/>
    </source>
</evidence>
<protein>
    <submittedName>
        <fullName evidence="1">Uncharacterized protein</fullName>
    </submittedName>
</protein>
<dbReference type="Proteomes" id="UP000598146">
    <property type="component" value="Unassembled WGS sequence"/>
</dbReference>
<dbReference type="EMBL" id="JADQTO010000024">
    <property type="protein sequence ID" value="MBG0567065.1"/>
    <property type="molecule type" value="Genomic_DNA"/>
</dbReference>
<name>A0A931CBV7_9ACTN</name>
<keyword evidence="2" id="KW-1185">Reference proteome</keyword>
<dbReference type="AlphaFoldDB" id="A0A931CBV7"/>
<reference evidence="1" key="1">
    <citation type="submission" date="2020-11" db="EMBL/GenBank/DDBJ databases">
        <title>Isolation and identification of active actinomycetes.</title>
        <authorList>
            <person name="Sun X."/>
        </authorList>
    </citation>
    <scope>NUCLEOTIDE SEQUENCE</scope>
    <source>
        <strain evidence="1">NEAU-A11</strain>
    </source>
</reference>
<evidence type="ECO:0000313" key="1">
    <source>
        <dbReference type="EMBL" id="MBG0567065.1"/>
    </source>
</evidence>
<dbReference type="RefSeq" id="WP_196418836.1">
    <property type="nucleotide sequence ID" value="NZ_JADQTO010000024.1"/>
</dbReference>
<comment type="caution">
    <text evidence="1">The sequence shown here is derived from an EMBL/GenBank/DDBJ whole genome shotgun (WGS) entry which is preliminary data.</text>
</comment>
<gene>
    <name evidence="1" type="ORF">I4J89_37025</name>
</gene>
<proteinExistence type="predicted"/>